<dbReference type="EMBL" id="ABEU02000011">
    <property type="status" value="NOT_ANNOTATED_CDS"/>
    <property type="molecule type" value="Genomic_DNA"/>
</dbReference>
<keyword evidence="4 8" id="KW-0862">Zinc</keyword>
<dbReference type="SMART" id="SM00248">
    <property type="entry name" value="ANK"/>
    <property type="match status" value="4"/>
</dbReference>
<name>A0A7I4A960_PHYPA</name>
<keyword evidence="7" id="KW-0694">RNA-binding</keyword>
<dbReference type="Proteomes" id="UP000006727">
    <property type="component" value="Chromosome 11"/>
</dbReference>
<feature type="region of interest" description="Disordered" evidence="9">
    <location>
        <begin position="682"/>
        <end position="703"/>
    </location>
</feature>
<feature type="compositionally biased region" description="Low complexity" evidence="9">
    <location>
        <begin position="870"/>
        <end position="885"/>
    </location>
</feature>
<dbReference type="OrthoDB" id="410307at2759"/>
<feature type="compositionally biased region" description="Low complexity" evidence="9">
    <location>
        <begin position="808"/>
        <end position="828"/>
    </location>
</feature>
<evidence type="ECO:0000256" key="2">
    <source>
        <dbReference type="ARBA" id="ARBA00022737"/>
    </source>
</evidence>
<dbReference type="InterPro" id="IPR035979">
    <property type="entry name" value="RBD_domain_sf"/>
</dbReference>
<dbReference type="RefSeq" id="XP_024389484.1">
    <property type="nucleotide sequence ID" value="XM_024533716.2"/>
</dbReference>
<feature type="domain" description="C3H1-type" evidence="11">
    <location>
        <begin position="584"/>
        <end position="612"/>
    </location>
</feature>
<dbReference type="Gene3D" id="3.30.70.330">
    <property type="match status" value="1"/>
</dbReference>
<dbReference type="GO" id="GO:0005634">
    <property type="term" value="C:nucleus"/>
    <property type="evidence" value="ECO:0000318"/>
    <property type="project" value="GO_Central"/>
</dbReference>
<feature type="compositionally biased region" description="Basic and acidic residues" evidence="9">
    <location>
        <begin position="612"/>
        <end position="623"/>
    </location>
</feature>
<keyword evidence="5 6" id="KW-0040">ANK repeat</keyword>
<keyword evidence="3 8" id="KW-0863">Zinc-finger</keyword>
<evidence type="ECO:0000256" key="4">
    <source>
        <dbReference type="ARBA" id="ARBA00022833"/>
    </source>
</evidence>
<dbReference type="PROSITE" id="PS50103">
    <property type="entry name" value="ZF_C3H1"/>
    <property type="match status" value="2"/>
</dbReference>
<evidence type="ECO:0000256" key="6">
    <source>
        <dbReference type="PROSITE-ProRule" id="PRU00023"/>
    </source>
</evidence>
<dbReference type="RefSeq" id="XP_024389481.1">
    <property type="nucleotide sequence ID" value="XM_024533713.2"/>
</dbReference>
<evidence type="ECO:0000259" key="10">
    <source>
        <dbReference type="PROSITE" id="PS50102"/>
    </source>
</evidence>
<dbReference type="GO" id="GO:0045944">
    <property type="term" value="P:positive regulation of transcription by RNA polymerase II"/>
    <property type="evidence" value="ECO:0000318"/>
    <property type="project" value="GO_Central"/>
</dbReference>
<feature type="region of interest" description="Disordered" evidence="9">
    <location>
        <begin position="805"/>
        <end position="838"/>
    </location>
</feature>
<dbReference type="InterPro" id="IPR036855">
    <property type="entry name" value="Znf_CCCH_sf"/>
</dbReference>
<dbReference type="Pfam" id="PF00076">
    <property type="entry name" value="RRM_1"/>
    <property type="match status" value="1"/>
</dbReference>
<evidence type="ECO:0000256" key="5">
    <source>
        <dbReference type="ARBA" id="ARBA00023043"/>
    </source>
</evidence>
<feature type="repeat" description="ANK" evidence="6">
    <location>
        <begin position="407"/>
        <end position="440"/>
    </location>
</feature>
<dbReference type="SUPFAM" id="SSF48403">
    <property type="entry name" value="Ankyrin repeat"/>
    <property type="match status" value="1"/>
</dbReference>
<evidence type="ECO:0000259" key="11">
    <source>
        <dbReference type="PROSITE" id="PS50103"/>
    </source>
</evidence>
<feature type="domain" description="RRM" evidence="10">
    <location>
        <begin position="714"/>
        <end position="795"/>
    </location>
</feature>
<feature type="zinc finger region" description="C3H1-type" evidence="8">
    <location>
        <begin position="641"/>
        <end position="669"/>
    </location>
</feature>
<dbReference type="InterPro" id="IPR012677">
    <property type="entry name" value="Nucleotide-bd_a/b_plait_sf"/>
</dbReference>
<feature type="region of interest" description="Disordered" evidence="9">
    <location>
        <begin position="864"/>
        <end position="886"/>
    </location>
</feature>
<dbReference type="KEGG" id="ppp:112288943"/>
<dbReference type="PANTHER" id="PTHR24203:SF86">
    <property type="entry name" value="PROTEASOME 26S SUBUNIT, NON-ATPASE 10"/>
    <property type="match status" value="1"/>
</dbReference>
<accession>A0A7I4A960</accession>
<dbReference type="SUPFAM" id="SSF54928">
    <property type="entry name" value="RNA-binding domain, RBD"/>
    <property type="match status" value="1"/>
</dbReference>
<feature type="zinc finger region" description="C3H1-type" evidence="8">
    <location>
        <begin position="584"/>
        <end position="612"/>
    </location>
</feature>
<feature type="repeat" description="ANK" evidence="6">
    <location>
        <begin position="441"/>
        <end position="473"/>
    </location>
</feature>
<dbReference type="InterPro" id="IPR000571">
    <property type="entry name" value="Znf_CCCH"/>
</dbReference>
<protein>
    <submittedName>
        <fullName evidence="12">Uncharacterized protein</fullName>
    </submittedName>
</protein>
<dbReference type="Gene3D" id="1.25.40.20">
    <property type="entry name" value="Ankyrin repeat-containing domain"/>
    <property type="match status" value="2"/>
</dbReference>
<feature type="compositionally biased region" description="Polar residues" evidence="9">
    <location>
        <begin position="278"/>
        <end position="297"/>
    </location>
</feature>
<dbReference type="SUPFAM" id="SSF90229">
    <property type="entry name" value="CCCH zinc finger"/>
    <property type="match status" value="2"/>
</dbReference>
<dbReference type="InterPro" id="IPR002110">
    <property type="entry name" value="Ankyrin_rpt"/>
</dbReference>
<dbReference type="Gramene" id="Pp3c11_18760V3.4">
    <property type="protein sequence ID" value="Pp3c11_18760V3.4"/>
    <property type="gene ID" value="Pp3c11_18760"/>
</dbReference>
<dbReference type="OMA" id="YNCEIAR"/>
<dbReference type="GeneID" id="112288943"/>
<dbReference type="SMART" id="SM00356">
    <property type="entry name" value="ZnF_C3H1"/>
    <property type="match status" value="2"/>
</dbReference>
<evidence type="ECO:0000256" key="3">
    <source>
        <dbReference type="ARBA" id="ARBA00022771"/>
    </source>
</evidence>
<dbReference type="Pfam" id="PF00642">
    <property type="entry name" value="zf-CCCH"/>
    <property type="match status" value="1"/>
</dbReference>
<dbReference type="PROSITE" id="PS50088">
    <property type="entry name" value="ANK_REPEAT"/>
    <property type="match status" value="3"/>
</dbReference>
<keyword evidence="2" id="KW-0677">Repeat</keyword>
<evidence type="ECO:0000256" key="9">
    <source>
        <dbReference type="SAM" id="MobiDB-lite"/>
    </source>
</evidence>
<feature type="compositionally biased region" description="Polar residues" evidence="9">
    <location>
        <begin position="693"/>
        <end position="703"/>
    </location>
</feature>
<feature type="region of interest" description="Disordered" evidence="9">
    <location>
        <begin position="273"/>
        <end position="297"/>
    </location>
</feature>
<sequence>MAAKLEEALLSISLVWDLSTPAKEIVEKVREQDLSLIQALEGKCKDQILPLACKLARGLKIPAVVALLLNGRSTILNSVLKKETSGINAPIKKSEGGTGLTGKKVDNVVNVLYKQGEPGPNLLARKVDASVVNSFGRKVDGFDDSPEGTIVDLVLGMALAHTNSCILNKPGAKCKSLVKDESGDSWQGEGSSLHSLGSSGSYASLGYDNFKRLKDWESGSSESSQLKDFSKWDESFQTLKPTLDSSEWEEVTSKSRKKSIIAPVVVTRDVGDNKFRKTSSGGNEVEKSATSSPSNIVTLPAGHDGEYNCEIARKLLECLLLFSPRLSGHAQSPHLSPLLRAAQANDEALVCLLLDASAPVNDKDLDGNTALHWALRQATPVNRRTVNSHVVRRLLKAGANVKAGNKLGATPVHTAAGHGHFEALSDILDKDSSGVNVMAATKETPLHYAVKNNHIACTFLLLKNGANRNVASLRNQKPIHLAPSMEMKALLLQDDKVLKENTWESFKPILVNAGSLNYPQYSLAIQSQTQFSSIADTFGFHQSTQDGSTVDWLSAQTLAINSRDLNLGGEMGMLGGKELVNLPQYKTMMCRFFSSSEGCLWGNKCHFSHSEELTGSERTDGIDSRTGGSQSDDGSDQSIKNFKTKLCTHHEKTGKCPHGAKCTFAHGLIEVRGALSSAAISIRPPTGIDTRPPSANSMGSSIGSDKGDEYISARKIFVGGLPHFIQSEDLWEFFEAEFGKVVDAVVICAVDVDGKVRSRGFGFVVFYDPRHANAAVKRHHLPFRGKKVEVKRAMARVDYGEEPIKLNSPTCPSASSSSIPAKSVSNSPTFGPSSPVLPRSKELSSVPSVVPQQAWSLPPLAVESLRKPSPESNEPSPNNSIPSPEMNKHVVSQYSAPSLSHLTLGHSGNSHLQNSLNQIYNFGPLFPQTSSYSPDPGLDRNSYLLDSGTGSFSPSPSYGFTSPSSASKRHYASINGSPVPYSNGTSSIKHDTYHPSQSFFSSIPGPSLYSYASDPVAPADEEEFTELLAMLQGERA</sequence>
<feature type="region of interest" description="Disordered" evidence="9">
    <location>
        <begin position="612"/>
        <end position="637"/>
    </location>
</feature>
<evidence type="ECO:0000256" key="1">
    <source>
        <dbReference type="ARBA" id="ARBA00022723"/>
    </source>
</evidence>
<feature type="region of interest" description="Disordered" evidence="9">
    <location>
        <begin position="952"/>
        <end position="971"/>
    </location>
</feature>
<dbReference type="Pfam" id="PF12796">
    <property type="entry name" value="Ank_2"/>
    <property type="match status" value="1"/>
</dbReference>
<dbReference type="EnsemblPlants" id="Pp3c11_18760V3.4">
    <property type="protein sequence ID" value="Pp3c11_18760V3.4"/>
    <property type="gene ID" value="Pp3c11_18760"/>
</dbReference>
<dbReference type="PROSITE" id="PS50102">
    <property type="entry name" value="RRM"/>
    <property type="match status" value="1"/>
</dbReference>
<evidence type="ECO:0000313" key="12">
    <source>
        <dbReference type="EnsemblPlants" id="Pp3c11_18760V3.4"/>
    </source>
</evidence>
<dbReference type="SMART" id="SM00360">
    <property type="entry name" value="RRM"/>
    <property type="match status" value="1"/>
</dbReference>
<reference evidence="12 13" key="1">
    <citation type="journal article" date="2008" name="Science">
        <title>The Physcomitrella genome reveals evolutionary insights into the conquest of land by plants.</title>
        <authorList>
            <person name="Rensing S."/>
            <person name="Lang D."/>
            <person name="Zimmer A."/>
            <person name="Terry A."/>
            <person name="Salamov A."/>
            <person name="Shapiro H."/>
            <person name="Nishiyama T."/>
            <person name="Perroud P.-F."/>
            <person name="Lindquist E."/>
            <person name="Kamisugi Y."/>
            <person name="Tanahashi T."/>
            <person name="Sakakibara K."/>
            <person name="Fujita T."/>
            <person name="Oishi K."/>
            <person name="Shin-I T."/>
            <person name="Kuroki Y."/>
            <person name="Toyoda A."/>
            <person name="Suzuki Y."/>
            <person name="Hashimoto A."/>
            <person name="Yamaguchi K."/>
            <person name="Sugano A."/>
            <person name="Kohara Y."/>
            <person name="Fujiyama A."/>
            <person name="Anterola A."/>
            <person name="Aoki S."/>
            <person name="Ashton N."/>
            <person name="Barbazuk W.B."/>
            <person name="Barker E."/>
            <person name="Bennetzen J."/>
            <person name="Bezanilla M."/>
            <person name="Blankenship R."/>
            <person name="Cho S.H."/>
            <person name="Dutcher S."/>
            <person name="Estelle M."/>
            <person name="Fawcett J.A."/>
            <person name="Gundlach H."/>
            <person name="Hanada K."/>
            <person name="Heyl A."/>
            <person name="Hicks K.A."/>
            <person name="Hugh J."/>
            <person name="Lohr M."/>
            <person name="Mayer K."/>
            <person name="Melkozernov A."/>
            <person name="Murata T."/>
            <person name="Nelson D."/>
            <person name="Pils B."/>
            <person name="Prigge M."/>
            <person name="Reiss B."/>
            <person name="Renner T."/>
            <person name="Rombauts S."/>
            <person name="Rushton P."/>
            <person name="Sanderfoot A."/>
            <person name="Schween G."/>
            <person name="Shiu S.-H."/>
            <person name="Stueber K."/>
            <person name="Theodoulou F.L."/>
            <person name="Tu H."/>
            <person name="Van de Peer Y."/>
            <person name="Verrier P.J."/>
            <person name="Waters E."/>
            <person name="Wood A."/>
            <person name="Yang L."/>
            <person name="Cove D."/>
            <person name="Cuming A."/>
            <person name="Hasebe M."/>
            <person name="Lucas S."/>
            <person name="Mishler D.B."/>
            <person name="Reski R."/>
            <person name="Grigoriev I."/>
            <person name="Quatrano R.S."/>
            <person name="Boore J.L."/>
        </authorList>
    </citation>
    <scope>NUCLEOTIDE SEQUENCE [LARGE SCALE GENOMIC DNA]</scope>
    <source>
        <strain evidence="12 13">cv. Gransden 2004</strain>
    </source>
</reference>
<evidence type="ECO:0000256" key="8">
    <source>
        <dbReference type="PROSITE-ProRule" id="PRU00723"/>
    </source>
</evidence>
<evidence type="ECO:0000256" key="7">
    <source>
        <dbReference type="PROSITE-ProRule" id="PRU00176"/>
    </source>
</evidence>
<reference evidence="12 13" key="2">
    <citation type="journal article" date="2018" name="Plant J.">
        <title>The Physcomitrella patens chromosome-scale assembly reveals moss genome structure and evolution.</title>
        <authorList>
            <person name="Lang D."/>
            <person name="Ullrich K.K."/>
            <person name="Murat F."/>
            <person name="Fuchs J."/>
            <person name="Jenkins J."/>
            <person name="Haas F.B."/>
            <person name="Piednoel M."/>
            <person name="Gundlach H."/>
            <person name="Van Bel M."/>
            <person name="Meyberg R."/>
            <person name="Vives C."/>
            <person name="Morata J."/>
            <person name="Symeonidi A."/>
            <person name="Hiss M."/>
            <person name="Muchero W."/>
            <person name="Kamisugi Y."/>
            <person name="Saleh O."/>
            <person name="Blanc G."/>
            <person name="Decker E.L."/>
            <person name="van Gessel N."/>
            <person name="Grimwood J."/>
            <person name="Hayes R.D."/>
            <person name="Graham S.W."/>
            <person name="Gunter L.E."/>
            <person name="McDaniel S.F."/>
            <person name="Hoernstein S.N.W."/>
            <person name="Larsson A."/>
            <person name="Li F.W."/>
            <person name="Perroud P.F."/>
            <person name="Phillips J."/>
            <person name="Ranjan P."/>
            <person name="Rokshar D.S."/>
            <person name="Rothfels C.J."/>
            <person name="Schneider L."/>
            <person name="Shu S."/>
            <person name="Stevenson D.W."/>
            <person name="Thummler F."/>
            <person name="Tillich M."/>
            <person name="Villarreal Aguilar J.C."/>
            <person name="Widiez T."/>
            <person name="Wong G.K."/>
            <person name="Wymore A."/>
            <person name="Zhang Y."/>
            <person name="Zimmer A.D."/>
            <person name="Quatrano R.S."/>
            <person name="Mayer K.F.X."/>
            <person name="Goodstein D."/>
            <person name="Casacuberta J.M."/>
            <person name="Vandepoele K."/>
            <person name="Reski R."/>
            <person name="Cuming A.C."/>
            <person name="Tuskan G.A."/>
            <person name="Maumus F."/>
            <person name="Salse J."/>
            <person name="Schmutz J."/>
            <person name="Rensing S.A."/>
        </authorList>
    </citation>
    <scope>NUCLEOTIDE SEQUENCE [LARGE SCALE GENOMIC DNA]</scope>
    <source>
        <strain evidence="12 13">cv. Gransden 2004</strain>
    </source>
</reference>
<feature type="repeat" description="ANK" evidence="6">
    <location>
        <begin position="366"/>
        <end position="406"/>
    </location>
</feature>
<dbReference type="GO" id="GO:0008270">
    <property type="term" value="F:zinc ion binding"/>
    <property type="evidence" value="ECO:0007669"/>
    <property type="project" value="UniProtKB-KW"/>
</dbReference>
<dbReference type="AlphaFoldDB" id="A0A7I4A960"/>
<feature type="domain" description="C3H1-type" evidence="11">
    <location>
        <begin position="641"/>
        <end position="669"/>
    </location>
</feature>
<dbReference type="Gene3D" id="4.10.1000.10">
    <property type="entry name" value="Zinc finger, CCCH-type"/>
    <property type="match status" value="2"/>
</dbReference>
<proteinExistence type="predicted"/>
<dbReference type="EnsemblPlants" id="Pp3c11_18760V3.6">
    <property type="protein sequence ID" value="Pp3c11_18760V3.6"/>
    <property type="gene ID" value="Pp3c11_18760"/>
</dbReference>
<dbReference type="Gramene" id="Pp3c11_18760V3.6">
    <property type="protein sequence ID" value="Pp3c11_18760V3.6"/>
    <property type="gene ID" value="Pp3c11_18760"/>
</dbReference>
<dbReference type="PANTHER" id="PTHR24203">
    <property type="entry name" value="ANKYRIN REPEAT FAMILY PROTEIN"/>
    <property type="match status" value="1"/>
</dbReference>
<dbReference type="GO" id="GO:0003723">
    <property type="term" value="F:RNA binding"/>
    <property type="evidence" value="ECO:0007669"/>
    <property type="project" value="UniProtKB-UniRule"/>
</dbReference>
<dbReference type="RefSeq" id="XP_024389483.1">
    <property type="nucleotide sequence ID" value="XM_024533715.2"/>
</dbReference>
<dbReference type="InterPro" id="IPR036770">
    <property type="entry name" value="Ankyrin_rpt-contain_sf"/>
</dbReference>
<gene>
    <name evidence="12" type="primary">LOC112288943</name>
</gene>
<organism evidence="12 13">
    <name type="scientific">Physcomitrium patens</name>
    <name type="common">Spreading-leaved earth moss</name>
    <name type="synonym">Physcomitrella patens</name>
    <dbReference type="NCBI Taxonomy" id="3218"/>
    <lineage>
        <taxon>Eukaryota</taxon>
        <taxon>Viridiplantae</taxon>
        <taxon>Streptophyta</taxon>
        <taxon>Embryophyta</taxon>
        <taxon>Bryophyta</taxon>
        <taxon>Bryophytina</taxon>
        <taxon>Bryopsida</taxon>
        <taxon>Funariidae</taxon>
        <taxon>Funariales</taxon>
        <taxon>Funariaceae</taxon>
        <taxon>Physcomitrium</taxon>
    </lineage>
</organism>
<keyword evidence="1 8" id="KW-0479">Metal-binding</keyword>
<evidence type="ECO:0000313" key="13">
    <source>
        <dbReference type="Proteomes" id="UP000006727"/>
    </source>
</evidence>
<dbReference type="InterPro" id="IPR000504">
    <property type="entry name" value="RRM_dom"/>
</dbReference>
<keyword evidence="13" id="KW-1185">Reference proteome</keyword>
<dbReference type="GO" id="GO:0000976">
    <property type="term" value="F:transcription cis-regulatory region binding"/>
    <property type="evidence" value="ECO:0000318"/>
    <property type="project" value="GO_Central"/>
</dbReference>
<dbReference type="PROSITE" id="PS50297">
    <property type="entry name" value="ANK_REP_REGION"/>
    <property type="match status" value="1"/>
</dbReference>
<feature type="compositionally biased region" description="Polar residues" evidence="9">
    <location>
        <begin position="952"/>
        <end position="966"/>
    </location>
</feature>
<reference evidence="12" key="3">
    <citation type="submission" date="2020-12" db="UniProtKB">
        <authorList>
            <consortium name="EnsemblPlants"/>
        </authorList>
    </citation>
    <scope>IDENTIFICATION</scope>
</reference>
<dbReference type="FunFam" id="4.10.1000.10:FF:000001">
    <property type="entry name" value="zinc finger CCCH domain-containing protein 15-like"/>
    <property type="match status" value="1"/>
</dbReference>
<feature type="compositionally biased region" description="Low complexity" evidence="9">
    <location>
        <begin position="627"/>
        <end position="637"/>
    </location>
</feature>